<keyword evidence="2" id="KW-0479">Metal-binding</keyword>
<proteinExistence type="predicted"/>
<dbReference type="Pfam" id="PF14226">
    <property type="entry name" value="DIOX_N"/>
    <property type="match status" value="1"/>
</dbReference>
<dbReference type="GO" id="GO:0046872">
    <property type="term" value="F:metal ion binding"/>
    <property type="evidence" value="ECO:0007669"/>
    <property type="project" value="UniProtKB-KW"/>
</dbReference>
<dbReference type="AlphaFoldDB" id="A0A5J9TEE8"/>
<evidence type="ECO:0000259" key="6">
    <source>
        <dbReference type="Pfam" id="PF14226"/>
    </source>
</evidence>
<comment type="cofactor">
    <cofactor evidence="1">
        <name>L-ascorbate</name>
        <dbReference type="ChEBI" id="CHEBI:38290"/>
    </cofactor>
</comment>
<keyword evidence="8" id="KW-1185">Reference proteome</keyword>
<evidence type="ECO:0000313" key="8">
    <source>
        <dbReference type="Proteomes" id="UP000324897"/>
    </source>
</evidence>
<dbReference type="InterPro" id="IPR050231">
    <property type="entry name" value="Iron_ascorbate_oxido_reductase"/>
</dbReference>
<gene>
    <name evidence="7" type="ORF">EJB05_43180</name>
</gene>
<reference evidence="7 8" key="1">
    <citation type="journal article" date="2019" name="Sci. Rep.">
        <title>A high-quality genome of Eragrostis curvula grass provides insights into Poaceae evolution and supports new strategies to enhance forage quality.</title>
        <authorList>
            <person name="Carballo J."/>
            <person name="Santos B.A.C.M."/>
            <person name="Zappacosta D."/>
            <person name="Garbus I."/>
            <person name="Selva J.P."/>
            <person name="Gallo C.A."/>
            <person name="Diaz A."/>
            <person name="Albertini E."/>
            <person name="Caccamo M."/>
            <person name="Echenique V."/>
        </authorList>
    </citation>
    <scope>NUCLEOTIDE SEQUENCE [LARGE SCALE GENOMIC DNA]</scope>
    <source>
        <strain evidence="8">cv. Victoria</strain>
        <tissue evidence="7">Leaf</tissue>
    </source>
</reference>
<dbReference type="Pfam" id="PF03171">
    <property type="entry name" value="2OG-FeII_Oxy"/>
    <property type="match status" value="1"/>
</dbReference>
<dbReference type="InterPro" id="IPR027443">
    <property type="entry name" value="IPNS-like_sf"/>
</dbReference>
<evidence type="ECO:0000256" key="4">
    <source>
        <dbReference type="ARBA" id="ARBA00023004"/>
    </source>
</evidence>
<dbReference type="EMBL" id="RWGY01000039">
    <property type="protein sequence ID" value="TVU09689.1"/>
    <property type="molecule type" value="Genomic_DNA"/>
</dbReference>
<name>A0A5J9TEE8_9POAL</name>
<evidence type="ECO:0000256" key="1">
    <source>
        <dbReference type="ARBA" id="ARBA00001961"/>
    </source>
</evidence>
<comment type="caution">
    <text evidence="7">The sequence shown here is derived from an EMBL/GenBank/DDBJ whole genome shotgun (WGS) entry which is preliminary data.</text>
</comment>
<keyword evidence="3" id="KW-0560">Oxidoreductase</keyword>
<dbReference type="PANTHER" id="PTHR47990">
    <property type="entry name" value="2-OXOGLUTARATE (2OG) AND FE(II)-DEPENDENT OXYGENASE SUPERFAMILY PROTEIN-RELATED"/>
    <property type="match status" value="1"/>
</dbReference>
<dbReference type="InterPro" id="IPR044861">
    <property type="entry name" value="IPNS-like_FE2OG_OXY"/>
</dbReference>
<dbReference type="InterPro" id="IPR026992">
    <property type="entry name" value="DIOX_N"/>
</dbReference>
<dbReference type="Gene3D" id="2.60.120.330">
    <property type="entry name" value="B-lactam Antibiotic, Isopenicillin N Synthase, Chain"/>
    <property type="match status" value="2"/>
</dbReference>
<dbReference type="Proteomes" id="UP000324897">
    <property type="component" value="Chromosome 3"/>
</dbReference>
<feature type="domain" description="Non-haem dioxygenase N-terminal" evidence="6">
    <location>
        <begin position="25"/>
        <end position="80"/>
    </location>
</feature>
<dbReference type="OrthoDB" id="288590at2759"/>
<evidence type="ECO:0000256" key="2">
    <source>
        <dbReference type="ARBA" id="ARBA00022723"/>
    </source>
</evidence>
<accession>A0A5J9TEE8</accession>
<dbReference type="SUPFAM" id="SSF51197">
    <property type="entry name" value="Clavaminate synthase-like"/>
    <property type="match status" value="1"/>
</dbReference>
<dbReference type="GO" id="GO:0016491">
    <property type="term" value="F:oxidoreductase activity"/>
    <property type="evidence" value="ECO:0007669"/>
    <property type="project" value="UniProtKB-KW"/>
</dbReference>
<keyword evidence="4" id="KW-0408">Iron</keyword>
<sequence length="316" mass="33748">MEPISIDQIPLISTRAKGNAVDVVPSVDLSATGAAAAVVDACRRVGFFRVTNHGVPAGLADALEASATAFFALPAEDKLGMLGYRIKSIGFNGDAGWLEYLLLSLSSSDAISSLPPSLRTALEEYTAAVREVGGRPGGCLSLWRRGSAWTTGLCCGGWLWPEKVATRLCGSWATASRVSGSTRDPQIISLLRANSTPGLQIKLADGTWAPVHPDPESFFVIVGDSLQVLTNGRFRSVKHRVVAPEGTLSRLSFIYFGGAAPSQLIAPLPQVMREGEQSLYRDFTYGDYKKAAYNTVLADNRLGPFELPGKPADPQH</sequence>
<evidence type="ECO:0000259" key="5">
    <source>
        <dbReference type="Pfam" id="PF03171"/>
    </source>
</evidence>
<dbReference type="Gramene" id="TVU09689">
    <property type="protein sequence ID" value="TVU09689"/>
    <property type="gene ID" value="EJB05_43180"/>
</dbReference>
<feature type="non-terminal residue" evidence="7">
    <location>
        <position position="1"/>
    </location>
</feature>
<evidence type="ECO:0000313" key="7">
    <source>
        <dbReference type="EMBL" id="TVU09689.1"/>
    </source>
</evidence>
<protein>
    <recommendedName>
        <fullName evidence="9">Fe2OG dioxygenase domain-containing protein</fullName>
    </recommendedName>
</protein>
<evidence type="ECO:0008006" key="9">
    <source>
        <dbReference type="Google" id="ProtNLM"/>
    </source>
</evidence>
<evidence type="ECO:0000256" key="3">
    <source>
        <dbReference type="ARBA" id="ARBA00023002"/>
    </source>
</evidence>
<organism evidence="7 8">
    <name type="scientific">Eragrostis curvula</name>
    <name type="common">weeping love grass</name>
    <dbReference type="NCBI Taxonomy" id="38414"/>
    <lineage>
        <taxon>Eukaryota</taxon>
        <taxon>Viridiplantae</taxon>
        <taxon>Streptophyta</taxon>
        <taxon>Embryophyta</taxon>
        <taxon>Tracheophyta</taxon>
        <taxon>Spermatophyta</taxon>
        <taxon>Magnoliopsida</taxon>
        <taxon>Liliopsida</taxon>
        <taxon>Poales</taxon>
        <taxon>Poaceae</taxon>
        <taxon>PACMAD clade</taxon>
        <taxon>Chloridoideae</taxon>
        <taxon>Eragrostideae</taxon>
        <taxon>Eragrostidinae</taxon>
        <taxon>Eragrostis</taxon>
    </lineage>
</organism>
<feature type="domain" description="Isopenicillin N synthase-like Fe(2+) 2OG dioxygenase" evidence="5">
    <location>
        <begin position="180"/>
        <end position="256"/>
    </location>
</feature>